<dbReference type="InterPro" id="IPR030992">
    <property type="entry name" value="PduM"/>
</dbReference>
<dbReference type="EMBL" id="AYYI01000038">
    <property type="protein sequence ID" value="KRM97666.1"/>
    <property type="molecule type" value="Genomic_DNA"/>
</dbReference>
<dbReference type="PATRIC" id="fig|1423796.3.peg.1457"/>
<dbReference type="Pfam" id="PF15953">
    <property type="entry name" value="PDU_like"/>
    <property type="match status" value="1"/>
</dbReference>
<reference evidence="1 2" key="1">
    <citation type="journal article" date="2015" name="Genome Announc.">
        <title>Expanding the biotechnology potential of lactobacilli through comparative genomics of 213 strains and associated genera.</title>
        <authorList>
            <person name="Sun Z."/>
            <person name="Harris H.M."/>
            <person name="McCann A."/>
            <person name="Guo C."/>
            <person name="Argimon S."/>
            <person name="Zhang W."/>
            <person name="Yang X."/>
            <person name="Jeffery I.B."/>
            <person name="Cooney J.C."/>
            <person name="Kagawa T.F."/>
            <person name="Liu W."/>
            <person name="Song Y."/>
            <person name="Salvetti E."/>
            <person name="Wrobel A."/>
            <person name="Rasinkangas P."/>
            <person name="Parkhill J."/>
            <person name="Rea M.C."/>
            <person name="O'Sullivan O."/>
            <person name="Ritari J."/>
            <person name="Douillard F.P."/>
            <person name="Paul Ross R."/>
            <person name="Yang R."/>
            <person name="Briner A.E."/>
            <person name="Felis G.E."/>
            <person name="de Vos W.M."/>
            <person name="Barrangou R."/>
            <person name="Klaenhammer T.R."/>
            <person name="Caufield P.W."/>
            <person name="Cui Y."/>
            <person name="Zhang H."/>
            <person name="O'Toole P.W."/>
        </authorList>
    </citation>
    <scope>NUCLEOTIDE SEQUENCE [LARGE SCALE GENOMIC DNA]</scope>
    <source>
        <strain evidence="1 2">DSM 20253</strain>
    </source>
</reference>
<dbReference type="GO" id="GO:0005198">
    <property type="term" value="F:structural molecule activity"/>
    <property type="evidence" value="ECO:0007669"/>
    <property type="project" value="InterPro"/>
</dbReference>
<dbReference type="AlphaFoldDB" id="A0A0R2D2D7"/>
<evidence type="ECO:0000313" key="2">
    <source>
        <dbReference type="Proteomes" id="UP000051638"/>
    </source>
</evidence>
<gene>
    <name evidence="1" type="ORF">FC24_GL001430</name>
</gene>
<evidence type="ECO:0000313" key="1">
    <source>
        <dbReference type="EMBL" id="KRM97666.1"/>
    </source>
</evidence>
<name>A0A0R2D2D7_9LACO</name>
<sequence length="168" mass="20112">MDDEIVRQVLTRLKKRRQQKIDFFYRSDQAAPKALVYYHYANVTVQNVTIALIRDLYRLDTRNAWVKWLLTGLDYQVNLTLVLSFKQLDFVPLPLLTTWPITFKDRQQRSIIAFEKLQITRQDLVLLPPESIILKTHAQKITMLGRDEIVRRRLILQERSNRTCIWEK</sequence>
<keyword evidence="2" id="KW-1185">Reference proteome</keyword>
<dbReference type="STRING" id="1423796.FC24_GL001430"/>
<dbReference type="Proteomes" id="UP000051638">
    <property type="component" value="Unassembled WGS sequence"/>
</dbReference>
<accession>A0A0R2D2D7</accession>
<dbReference type="OrthoDB" id="1629168at2"/>
<comment type="caution">
    <text evidence="1">The sequence shown here is derived from an EMBL/GenBank/DDBJ whole genome shotgun (WGS) entry which is preliminary data.</text>
</comment>
<dbReference type="RefSeq" id="WP_057873997.1">
    <property type="nucleotide sequence ID" value="NZ_AYYI01000038.1"/>
</dbReference>
<proteinExistence type="predicted"/>
<dbReference type="NCBIfam" id="TIGR04493">
    <property type="entry name" value="microcomp_PduM"/>
    <property type="match status" value="1"/>
</dbReference>
<protein>
    <submittedName>
        <fullName evidence="1">Propanediol utilization protein</fullName>
    </submittedName>
</protein>
<organism evidence="1 2">
    <name type="scientific">Loigolactobacillus rennini DSM 20253</name>
    <dbReference type="NCBI Taxonomy" id="1423796"/>
    <lineage>
        <taxon>Bacteria</taxon>
        <taxon>Bacillati</taxon>
        <taxon>Bacillota</taxon>
        <taxon>Bacilli</taxon>
        <taxon>Lactobacillales</taxon>
        <taxon>Lactobacillaceae</taxon>
        <taxon>Loigolactobacillus</taxon>
    </lineage>
</organism>